<protein>
    <submittedName>
        <fullName evidence="2">Glycoside hydrolase</fullName>
    </submittedName>
</protein>
<evidence type="ECO:0000313" key="2">
    <source>
        <dbReference type="EMBL" id="MFC0390797.1"/>
    </source>
</evidence>
<proteinExistence type="predicted"/>
<sequence length="423" mass="47995">MHKWIRLDQAFIMGIILLSLASVMSGCSSIERQPEVILPELKEQQVQHKPVSILQQKLVVKGSAERKYSFVIKDHAGESKPHRQAVNHPHNGVHKPVRGIYVSGWIAGDRKRLDRLIQLVDETDLNAMVIDVKNDYGNLTYRSSLPEVKAIHADRNPLISDIRSLLSELRAKHIYTIGRVVVFKDPLYAQSIPNGALQKKTGGIWKDRKGKPWVDPYLAAVQNYNIRIAEEAARLGFDEIQFDYVRFPDHGARVNEEVRFSNTKGVSKAEIIGSFLRQARARVHAAGALVSADVFGLVTSSEDDMGIGQSWRIVSSAVDFISPMTYPSHYSNGMYGIDQPDLHPKEIIRQAMVDANKRNTYLHKSGRQPAEIRPWLQSFTATWIHPHQHYGMNQIRMQIQAAMEQGVNQFLLWSSNCKYDYHS</sequence>
<comment type="caution">
    <text evidence="2">The sequence shown here is derived from an EMBL/GenBank/DDBJ whole genome shotgun (WGS) entry which is preliminary data.</text>
</comment>
<evidence type="ECO:0000313" key="3">
    <source>
        <dbReference type="Proteomes" id="UP001589818"/>
    </source>
</evidence>
<reference evidence="2 3" key="1">
    <citation type="submission" date="2024-09" db="EMBL/GenBank/DDBJ databases">
        <authorList>
            <person name="Sun Q."/>
            <person name="Mori K."/>
        </authorList>
    </citation>
    <scope>NUCLEOTIDE SEQUENCE [LARGE SCALE GENOMIC DNA]</scope>
    <source>
        <strain evidence="2 3">CCM 4839</strain>
    </source>
</reference>
<organism evidence="2 3">
    <name type="scientific">Paenibacillus mendelii</name>
    <dbReference type="NCBI Taxonomy" id="206163"/>
    <lineage>
        <taxon>Bacteria</taxon>
        <taxon>Bacillati</taxon>
        <taxon>Bacillota</taxon>
        <taxon>Bacilli</taxon>
        <taxon>Bacillales</taxon>
        <taxon>Paenibacillaceae</taxon>
        <taxon>Paenibacillus</taxon>
    </lineage>
</organism>
<dbReference type="Gene3D" id="3.20.20.80">
    <property type="entry name" value="Glycosidases"/>
    <property type="match status" value="1"/>
</dbReference>
<dbReference type="InterPro" id="IPR025275">
    <property type="entry name" value="DUF4015"/>
</dbReference>
<dbReference type="PROSITE" id="PS51257">
    <property type="entry name" value="PROKAR_LIPOPROTEIN"/>
    <property type="match status" value="1"/>
</dbReference>
<dbReference type="Pfam" id="PF13200">
    <property type="entry name" value="DUF4015"/>
    <property type="match status" value="1"/>
</dbReference>
<gene>
    <name evidence="2" type="ORF">ACFFJ8_05350</name>
</gene>
<dbReference type="RefSeq" id="WP_256555427.1">
    <property type="nucleotide sequence ID" value="NZ_JANHOF010000009.1"/>
</dbReference>
<accession>A0ABV6J4R6</accession>
<feature type="domain" description="DUF4015" evidence="1">
    <location>
        <begin position="99"/>
        <end position="419"/>
    </location>
</feature>
<dbReference type="SUPFAM" id="SSF51445">
    <property type="entry name" value="(Trans)glycosidases"/>
    <property type="match status" value="1"/>
</dbReference>
<dbReference type="Proteomes" id="UP001589818">
    <property type="component" value="Unassembled WGS sequence"/>
</dbReference>
<keyword evidence="2" id="KW-0378">Hydrolase</keyword>
<dbReference type="GO" id="GO:0016787">
    <property type="term" value="F:hydrolase activity"/>
    <property type="evidence" value="ECO:0007669"/>
    <property type="project" value="UniProtKB-KW"/>
</dbReference>
<evidence type="ECO:0000259" key="1">
    <source>
        <dbReference type="Pfam" id="PF13200"/>
    </source>
</evidence>
<name>A0ABV6J4R6_9BACL</name>
<keyword evidence="3" id="KW-1185">Reference proteome</keyword>
<dbReference type="EMBL" id="JBHLVF010000009">
    <property type="protein sequence ID" value="MFC0390797.1"/>
    <property type="molecule type" value="Genomic_DNA"/>
</dbReference>
<dbReference type="InterPro" id="IPR017853">
    <property type="entry name" value="GH"/>
</dbReference>